<dbReference type="PANTHER" id="PTHR42806:SF1">
    <property type="entry name" value="GLYCINE DEHYDROGENASE (DECARBOXYLATING)"/>
    <property type="match status" value="1"/>
</dbReference>
<accession>A0A1Y4DJ13</accession>
<comment type="function">
    <text evidence="1 4">The glycine cleavage system catalyzes the degradation of glycine. The P protein binds the alpha-amino group of glycine through its pyridoxal phosphate cofactor; CO(2) is released and the remaining methylamine moiety is then transferred to the lipoamide cofactor of the H protein.</text>
</comment>
<evidence type="ECO:0000256" key="2">
    <source>
        <dbReference type="ARBA" id="ARBA00023002"/>
    </source>
</evidence>
<reference evidence="7" key="1">
    <citation type="submission" date="2017-04" db="EMBL/GenBank/DDBJ databases">
        <title>Function of individual gut microbiota members based on whole genome sequencing of pure cultures obtained from chicken caecum.</title>
        <authorList>
            <person name="Medvecky M."/>
            <person name="Cejkova D."/>
            <person name="Polansky O."/>
            <person name="Karasova D."/>
            <person name="Kubasova T."/>
            <person name="Cizek A."/>
            <person name="Rychlik I."/>
        </authorList>
    </citation>
    <scope>NUCLEOTIDE SEQUENCE [LARGE SCALE GENOMIC DNA]</scope>
    <source>
        <strain evidence="7">An273</strain>
    </source>
</reference>
<dbReference type="HAMAP" id="MF_00712">
    <property type="entry name" value="GcvPA"/>
    <property type="match status" value="1"/>
</dbReference>
<name>A0A1Y4DJ13_9BACT</name>
<dbReference type="AlphaFoldDB" id="A0A1Y4DJ13"/>
<dbReference type="CDD" id="cd00613">
    <property type="entry name" value="GDC-P"/>
    <property type="match status" value="1"/>
</dbReference>
<dbReference type="InterPro" id="IPR015422">
    <property type="entry name" value="PyrdxlP-dep_Trfase_small"/>
</dbReference>
<organism evidence="6 7">
    <name type="scientific">Candidatus Avelusimicrobium gallicola</name>
    <dbReference type="NCBI Taxonomy" id="2562704"/>
    <lineage>
        <taxon>Bacteria</taxon>
        <taxon>Pseudomonadati</taxon>
        <taxon>Elusimicrobiota</taxon>
        <taxon>Elusimicrobia</taxon>
        <taxon>Elusimicrobiales</taxon>
        <taxon>Elusimicrobiaceae</taxon>
        <taxon>Candidatus Avelusimicrobium</taxon>
    </lineage>
</organism>
<dbReference type="GO" id="GO:0019464">
    <property type="term" value="P:glycine decarboxylation via glycine cleavage system"/>
    <property type="evidence" value="ECO:0007669"/>
    <property type="project" value="UniProtKB-UniRule"/>
</dbReference>
<dbReference type="Proteomes" id="UP000196368">
    <property type="component" value="Unassembled WGS sequence"/>
</dbReference>
<keyword evidence="2 4" id="KW-0560">Oxidoreductase</keyword>
<dbReference type="Pfam" id="PF02347">
    <property type="entry name" value="GDC-P"/>
    <property type="match status" value="1"/>
</dbReference>
<comment type="similarity">
    <text evidence="4">Belongs to the GcvP family. N-terminal subunit subfamily.</text>
</comment>
<dbReference type="InterPro" id="IPR049315">
    <property type="entry name" value="GDC-P_N"/>
</dbReference>
<gene>
    <name evidence="4" type="primary">gcvPA</name>
    <name evidence="6" type="ORF">B5F75_06760</name>
</gene>
<dbReference type="GO" id="GO:0009116">
    <property type="term" value="P:nucleoside metabolic process"/>
    <property type="evidence" value="ECO:0007669"/>
    <property type="project" value="InterPro"/>
</dbReference>
<dbReference type="InterPro" id="IPR015424">
    <property type="entry name" value="PyrdxlP-dep_Trfase"/>
</dbReference>
<sequence length="442" mass="47969">MFIAHTSQDREEMLRKIGVSSVKDLLSQIPQELLYPALGLPKALTEQELTAHVHELAARNQPLKNFIGAGIYEHFIPAAVGALSSRGEFLTAYTPYQAEASQGTLQTIYEFQSCICSLFDMDVATASHYDGATALAESVLACLRITGRSEILISAALHPHYKEVLKTYVRHQKGVCVKEIPFQQDGTLDLEILSQELSEKTACFVLPNPNFLGCLEHAEEISSRVHQAGALLTAVVNPLALGVLQTPGAYNADFAVAEGQPLGNAMNFGGPGLGIMTAKKMYMRQLPGRMVGIAKDKNGRRAFVLTLQAREQHIRREKASSNICSNEALCALNAVIYLTLLGPQGLREVAELNLERAHQLADLAGNIPGFRVKFTAPFFNEFVLECPIPAQQVIKKLAKKGISAGYALGTDFKELKNCLLVCATETKTAADLQAYADALGGI</sequence>
<dbReference type="RefSeq" id="WP_087289260.1">
    <property type="nucleotide sequence ID" value="NZ_NFJD01000004.1"/>
</dbReference>
<evidence type="ECO:0000256" key="4">
    <source>
        <dbReference type="HAMAP-Rule" id="MF_00712"/>
    </source>
</evidence>
<dbReference type="SUPFAM" id="SSF53383">
    <property type="entry name" value="PLP-dependent transferases"/>
    <property type="match status" value="1"/>
</dbReference>
<dbReference type="NCBIfam" id="NF001696">
    <property type="entry name" value="PRK00451.1"/>
    <property type="match status" value="1"/>
</dbReference>
<evidence type="ECO:0000313" key="7">
    <source>
        <dbReference type="Proteomes" id="UP000196368"/>
    </source>
</evidence>
<evidence type="ECO:0000256" key="1">
    <source>
        <dbReference type="ARBA" id="ARBA00003788"/>
    </source>
</evidence>
<dbReference type="OrthoDB" id="9801272at2"/>
<keyword evidence="7" id="KW-1185">Reference proteome</keyword>
<comment type="caution">
    <text evidence="6">The sequence shown here is derived from an EMBL/GenBank/DDBJ whole genome shotgun (WGS) entry which is preliminary data.</text>
</comment>
<dbReference type="PANTHER" id="PTHR42806">
    <property type="entry name" value="GLYCINE CLEAVAGE SYSTEM P-PROTEIN"/>
    <property type="match status" value="1"/>
</dbReference>
<comment type="subunit">
    <text evidence="4">The glycine cleavage system is composed of four proteins: P, T, L and H. In this organism, the P 'protein' is a heterodimer of two subunits.</text>
</comment>
<dbReference type="GO" id="GO:0004375">
    <property type="term" value="F:glycine dehydrogenase (decarboxylating) activity"/>
    <property type="evidence" value="ECO:0007669"/>
    <property type="project" value="UniProtKB-EC"/>
</dbReference>
<evidence type="ECO:0000256" key="3">
    <source>
        <dbReference type="ARBA" id="ARBA00049026"/>
    </source>
</evidence>
<dbReference type="Gene3D" id="3.90.1150.10">
    <property type="entry name" value="Aspartate Aminotransferase, domain 1"/>
    <property type="match status" value="1"/>
</dbReference>
<evidence type="ECO:0000313" key="6">
    <source>
        <dbReference type="EMBL" id="OUO56310.1"/>
    </source>
</evidence>
<dbReference type="Gene3D" id="3.40.640.10">
    <property type="entry name" value="Type I PLP-dependent aspartate aminotransferase-like (Major domain)"/>
    <property type="match status" value="1"/>
</dbReference>
<dbReference type="InterPro" id="IPR015421">
    <property type="entry name" value="PyrdxlP-dep_Trfase_major"/>
</dbReference>
<dbReference type="EMBL" id="NFJD01000004">
    <property type="protein sequence ID" value="OUO56310.1"/>
    <property type="molecule type" value="Genomic_DNA"/>
</dbReference>
<comment type="catalytic activity">
    <reaction evidence="3 4">
        <text>N(6)-[(R)-lipoyl]-L-lysyl-[glycine-cleavage complex H protein] + glycine + H(+) = N(6)-[(R)-S(8)-aminomethyldihydrolipoyl]-L-lysyl-[glycine-cleavage complex H protein] + CO2</text>
        <dbReference type="Rhea" id="RHEA:24304"/>
        <dbReference type="Rhea" id="RHEA-COMP:10494"/>
        <dbReference type="Rhea" id="RHEA-COMP:10495"/>
        <dbReference type="ChEBI" id="CHEBI:15378"/>
        <dbReference type="ChEBI" id="CHEBI:16526"/>
        <dbReference type="ChEBI" id="CHEBI:57305"/>
        <dbReference type="ChEBI" id="CHEBI:83099"/>
        <dbReference type="ChEBI" id="CHEBI:83143"/>
        <dbReference type="EC" id="1.4.4.2"/>
    </reaction>
</comment>
<dbReference type="InterPro" id="IPR023010">
    <property type="entry name" value="GcvPA"/>
</dbReference>
<proteinExistence type="inferred from homology"/>
<evidence type="ECO:0000259" key="5">
    <source>
        <dbReference type="Pfam" id="PF02347"/>
    </source>
</evidence>
<dbReference type="InterPro" id="IPR020581">
    <property type="entry name" value="GDC_P"/>
</dbReference>
<dbReference type="EC" id="1.4.4.2" evidence="4"/>
<protein>
    <recommendedName>
        <fullName evidence="4">Probable glycine dehydrogenase (decarboxylating) subunit 1</fullName>
        <ecNumber evidence="4">1.4.4.2</ecNumber>
    </recommendedName>
    <alternativeName>
        <fullName evidence="4">Glycine cleavage system P-protein subunit 1</fullName>
    </alternativeName>
    <alternativeName>
        <fullName evidence="4">Glycine decarboxylase subunit 1</fullName>
    </alternativeName>
    <alternativeName>
        <fullName evidence="4">Glycine dehydrogenase (aminomethyl-transferring) subunit 1</fullName>
    </alternativeName>
</protein>
<feature type="domain" description="Glycine cleavage system P-protein N-terminal" evidence="5">
    <location>
        <begin position="2"/>
        <end position="435"/>
    </location>
</feature>
<dbReference type="PIRSF" id="PIRSF006815">
    <property type="entry name" value="GcvPA"/>
    <property type="match status" value="1"/>
</dbReference>